<keyword evidence="1" id="KW-0732">Signal</keyword>
<proteinExistence type="predicted"/>
<evidence type="ECO:0000313" key="2">
    <source>
        <dbReference type="EMBL" id="KAF4319174.1"/>
    </source>
</evidence>
<comment type="caution">
    <text evidence="2">The sequence shown here is derived from an EMBL/GenBank/DDBJ whole genome shotgun (WGS) entry which is preliminary data.</text>
</comment>
<reference evidence="2" key="2">
    <citation type="submission" date="2020-02" db="EMBL/GenBank/DDBJ databases">
        <authorList>
            <person name="Studholme D.J."/>
        </authorList>
    </citation>
    <scope>NUCLEOTIDE SEQUENCE</scope>
    <source>
        <strain evidence="2">00238/432</strain>
    </source>
</reference>
<feature type="chain" id="PRO_5035185865" evidence="1">
    <location>
        <begin position="20"/>
        <end position="135"/>
    </location>
</feature>
<dbReference type="Proteomes" id="UP000702964">
    <property type="component" value="Unassembled WGS sequence"/>
</dbReference>
<evidence type="ECO:0000313" key="3">
    <source>
        <dbReference type="Proteomes" id="UP000702964"/>
    </source>
</evidence>
<gene>
    <name evidence="2" type="ORF">G195_005854</name>
</gene>
<organism evidence="2 3">
    <name type="scientific">Phytophthora kernoviae 00238/432</name>
    <dbReference type="NCBI Taxonomy" id="1284355"/>
    <lineage>
        <taxon>Eukaryota</taxon>
        <taxon>Sar</taxon>
        <taxon>Stramenopiles</taxon>
        <taxon>Oomycota</taxon>
        <taxon>Peronosporomycetes</taxon>
        <taxon>Peronosporales</taxon>
        <taxon>Peronosporaceae</taxon>
        <taxon>Phytophthora</taxon>
    </lineage>
</organism>
<dbReference type="AlphaFoldDB" id="A0A8J4S9E0"/>
<sequence>MGCCCWWLLLLGAAELGSTLLLWGKPVLGLELGMMKRRGARVGGATELGADRWKIVGCGRIWGNDGAESAEDAPVGKLALAGASLRGDEPWWMSERMSIVNQALQDLCRSRQGHVYTITMVDLTLLGRHCVECYP</sequence>
<protein>
    <submittedName>
        <fullName evidence="2">Uncharacterized protein</fullName>
    </submittedName>
</protein>
<name>A0A8J4S9E0_9STRA</name>
<accession>A0A8J4S9E0</accession>
<evidence type="ECO:0000256" key="1">
    <source>
        <dbReference type="SAM" id="SignalP"/>
    </source>
</evidence>
<reference evidence="2" key="1">
    <citation type="journal article" date="2015" name="Genom Data">
        <title>Draft genome sequences of Phytophthora kernoviae and Phytophthora ramorum lineage EU2 from Scotland.</title>
        <authorList>
            <person name="Sambles C."/>
            <person name="Schlenzig A."/>
            <person name="O'Neill P."/>
            <person name="Grant M."/>
            <person name="Studholme D.J."/>
        </authorList>
    </citation>
    <scope>NUCLEOTIDE SEQUENCE</scope>
    <source>
        <strain evidence="2">00238/432</strain>
    </source>
</reference>
<feature type="signal peptide" evidence="1">
    <location>
        <begin position="1"/>
        <end position="19"/>
    </location>
</feature>
<dbReference type="EMBL" id="AOFI03000232">
    <property type="protein sequence ID" value="KAF4319174.1"/>
    <property type="molecule type" value="Genomic_DNA"/>
</dbReference>